<protein>
    <recommendedName>
        <fullName evidence="7">DNA/RNA non-specific endonuclease/pyrophosphatase/phosphodiesterase domain-containing protein</fullName>
    </recommendedName>
</protein>
<dbReference type="OrthoDB" id="5960141at2759"/>
<dbReference type="InterPro" id="IPR001604">
    <property type="entry name" value="Endo_G_ENPP1-like_dom"/>
</dbReference>
<accession>A0A9P0GSF1</accession>
<keyword evidence="3" id="KW-0378">Hydrolase</keyword>
<feature type="chain" id="PRO_5040106519" description="DNA/RNA non-specific endonuclease/pyrophosphatase/phosphodiesterase domain-containing protein" evidence="6">
    <location>
        <begin position="22"/>
        <end position="400"/>
    </location>
</feature>
<sequence>MYVMNFTIILFIQLIVLCGSAVVPGCEIDPFVSNAPLLIRSGTSKILYPSYNKTTVRFNVGDTVEFSCPQTTLLVDGARTESIVEATCISNQLFRLTGKKFLWNQISCDKTPVSTSRFVTGSCGSNTRLAEIGFQLDSTRFLHTMTVCFNTKTQSSLWCQTEISSNIASRVSGTPRPYFFQDEGFYNFTVNNFYTRSRQRKTINNLLGLPNNSLKYIDNGSLYYLARGHLSARADFVYAAQQNATFKYINTAPHWQSFNGRNWNIAEADTRSYASSRNVSLQVWTGTYGIATLPHENTRQQVDLYLYVNNGDKAMPVPAMFWKLVYNPADRRGVVLIGLNNPHQSDVSKNIICDDVSSKMTWLNWNGKNIDQGYSYACNVASFRKVVAYAPSLPVSGLLI</sequence>
<proteinExistence type="inferred from homology"/>
<dbReference type="GO" id="GO:0006309">
    <property type="term" value="P:apoptotic DNA fragmentation"/>
    <property type="evidence" value="ECO:0007669"/>
    <property type="project" value="TreeGrafter"/>
</dbReference>
<dbReference type="InterPro" id="IPR044925">
    <property type="entry name" value="His-Me_finger_sf"/>
</dbReference>
<feature type="signal peptide" evidence="6">
    <location>
        <begin position="1"/>
        <end position="21"/>
    </location>
</feature>
<evidence type="ECO:0000259" key="7">
    <source>
        <dbReference type="SMART" id="SM00892"/>
    </source>
</evidence>
<feature type="active site" description="Proton acceptor" evidence="4">
    <location>
        <position position="229"/>
    </location>
</feature>
<dbReference type="EMBL" id="OU896713">
    <property type="protein sequence ID" value="CAH1175849.1"/>
    <property type="molecule type" value="Genomic_DNA"/>
</dbReference>
<gene>
    <name evidence="8" type="ORF">PHAECO_LOCUS11195</name>
</gene>
<dbReference type="GO" id="GO:0003676">
    <property type="term" value="F:nucleic acid binding"/>
    <property type="evidence" value="ECO:0007669"/>
    <property type="project" value="InterPro"/>
</dbReference>
<feature type="domain" description="DNA/RNA non-specific endonuclease/pyrophosphatase/phosphodiesterase" evidence="7">
    <location>
        <begin position="141"/>
        <end position="383"/>
    </location>
</feature>
<dbReference type="SUPFAM" id="SSF54060">
    <property type="entry name" value="His-Me finger endonucleases"/>
    <property type="match status" value="1"/>
</dbReference>
<comment type="similarity">
    <text evidence="1">Belongs to the DNA/RNA non-specific endonuclease family.</text>
</comment>
<dbReference type="InterPro" id="IPR044929">
    <property type="entry name" value="DNA/RNA_non-sp_Endonuclease_sf"/>
</dbReference>
<dbReference type="GO" id="GO:0004521">
    <property type="term" value="F:RNA endonuclease activity"/>
    <property type="evidence" value="ECO:0007669"/>
    <property type="project" value="TreeGrafter"/>
</dbReference>
<keyword evidence="6" id="KW-0732">Signal</keyword>
<keyword evidence="5" id="KW-0479">Metal-binding</keyword>
<evidence type="ECO:0000256" key="4">
    <source>
        <dbReference type="PIRSR" id="PIRSR640255-1"/>
    </source>
</evidence>
<evidence type="ECO:0000313" key="8">
    <source>
        <dbReference type="EMBL" id="CAH1175849.1"/>
    </source>
</evidence>
<evidence type="ECO:0000256" key="3">
    <source>
        <dbReference type="ARBA" id="ARBA00022759"/>
    </source>
</evidence>
<dbReference type="FunFam" id="3.40.570.10:FF:000007">
    <property type="entry name" value="Alkaline nuclease"/>
    <property type="match status" value="1"/>
</dbReference>
<reference evidence="8" key="1">
    <citation type="submission" date="2022-01" db="EMBL/GenBank/DDBJ databases">
        <authorList>
            <person name="King R."/>
        </authorList>
    </citation>
    <scope>NUCLEOTIDE SEQUENCE</scope>
</reference>
<dbReference type="PANTHER" id="PTHR13966:SF19">
    <property type="entry name" value="NUCLEASE EXOG, MITOCHONDRIAL"/>
    <property type="match status" value="1"/>
</dbReference>
<dbReference type="GO" id="GO:0046872">
    <property type="term" value="F:metal ion binding"/>
    <property type="evidence" value="ECO:0007669"/>
    <property type="project" value="UniProtKB-KW"/>
</dbReference>
<dbReference type="PANTHER" id="PTHR13966">
    <property type="entry name" value="ENDONUCLEASE RELATED"/>
    <property type="match status" value="1"/>
</dbReference>
<reference evidence="8" key="2">
    <citation type="submission" date="2022-10" db="EMBL/GenBank/DDBJ databases">
        <authorList>
            <consortium name="ENA_rothamsted_submissions"/>
            <consortium name="culmorum"/>
            <person name="King R."/>
        </authorList>
    </citation>
    <scope>NUCLEOTIDE SEQUENCE</scope>
</reference>
<dbReference type="GO" id="GO:0000014">
    <property type="term" value="F:single-stranded DNA endodeoxyribonuclease activity"/>
    <property type="evidence" value="ECO:0007669"/>
    <property type="project" value="TreeGrafter"/>
</dbReference>
<evidence type="ECO:0000256" key="1">
    <source>
        <dbReference type="ARBA" id="ARBA00010052"/>
    </source>
</evidence>
<dbReference type="InterPro" id="IPR040255">
    <property type="entry name" value="Non-specific_endonuclease"/>
</dbReference>
<dbReference type="SMART" id="SM00892">
    <property type="entry name" value="Endonuclease_NS"/>
    <property type="match status" value="1"/>
</dbReference>
<dbReference type="GO" id="GO:0005743">
    <property type="term" value="C:mitochondrial inner membrane"/>
    <property type="evidence" value="ECO:0007669"/>
    <property type="project" value="TreeGrafter"/>
</dbReference>
<dbReference type="GO" id="GO:0005634">
    <property type="term" value="C:nucleus"/>
    <property type="evidence" value="ECO:0007669"/>
    <property type="project" value="TreeGrafter"/>
</dbReference>
<dbReference type="Proteomes" id="UP001153737">
    <property type="component" value="Chromosome 7"/>
</dbReference>
<evidence type="ECO:0000313" key="9">
    <source>
        <dbReference type="Proteomes" id="UP001153737"/>
    </source>
</evidence>
<keyword evidence="2" id="KW-0540">Nuclease</keyword>
<dbReference type="Pfam" id="PF01223">
    <property type="entry name" value="Endonuclease_NS"/>
    <property type="match status" value="1"/>
</dbReference>
<dbReference type="Gene3D" id="3.40.570.10">
    <property type="entry name" value="Extracellular Endonuclease, subunit A"/>
    <property type="match status" value="1"/>
</dbReference>
<evidence type="ECO:0000256" key="5">
    <source>
        <dbReference type="PIRSR" id="PIRSR640255-2"/>
    </source>
</evidence>
<organism evidence="8 9">
    <name type="scientific">Phaedon cochleariae</name>
    <name type="common">Mustard beetle</name>
    <dbReference type="NCBI Taxonomy" id="80249"/>
    <lineage>
        <taxon>Eukaryota</taxon>
        <taxon>Metazoa</taxon>
        <taxon>Ecdysozoa</taxon>
        <taxon>Arthropoda</taxon>
        <taxon>Hexapoda</taxon>
        <taxon>Insecta</taxon>
        <taxon>Pterygota</taxon>
        <taxon>Neoptera</taxon>
        <taxon>Endopterygota</taxon>
        <taxon>Coleoptera</taxon>
        <taxon>Polyphaga</taxon>
        <taxon>Cucujiformia</taxon>
        <taxon>Chrysomeloidea</taxon>
        <taxon>Chrysomelidae</taxon>
        <taxon>Chrysomelinae</taxon>
        <taxon>Chrysomelini</taxon>
        <taxon>Phaedon</taxon>
    </lineage>
</organism>
<dbReference type="AlphaFoldDB" id="A0A9P0GSF1"/>
<keyword evidence="3" id="KW-0255">Endonuclease</keyword>
<name>A0A9P0GSF1_PHACE</name>
<keyword evidence="9" id="KW-1185">Reference proteome</keyword>
<feature type="binding site" evidence="5">
    <location>
        <position position="259"/>
    </location>
    <ligand>
        <name>Mg(2+)</name>
        <dbReference type="ChEBI" id="CHEBI:18420"/>
        <note>catalytic</note>
    </ligand>
</feature>
<evidence type="ECO:0000256" key="2">
    <source>
        <dbReference type="ARBA" id="ARBA00022722"/>
    </source>
</evidence>
<evidence type="ECO:0000256" key="6">
    <source>
        <dbReference type="SAM" id="SignalP"/>
    </source>
</evidence>